<dbReference type="Proteomes" id="UP000253034">
    <property type="component" value="Unassembled WGS sequence"/>
</dbReference>
<dbReference type="InterPro" id="IPR051465">
    <property type="entry name" value="Cell_Envelope_Struct_Comp"/>
</dbReference>
<proteinExistence type="predicted"/>
<comment type="caution">
    <text evidence="3">The sequence shown here is derived from an EMBL/GenBank/DDBJ whole genome shotgun (WGS) entry which is preliminary data.</text>
</comment>
<dbReference type="PANTHER" id="PTHR43308">
    <property type="entry name" value="OUTER MEMBRANE PROTEIN ALPHA-RELATED"/>
    <property type="match status" value="1"/>
</dbReference>
<gene>
    <name evidence="3" type="ORF">DFR58_101203</name>
</gene>
<dbReference type="InterPro" id="IPR038480">
    <property type="entry name" value="YuaB-like_sf"/>
</dbReference>
<dbReference type="RefSeq" id="WP_170137983.1">
    <property type="nucleotide sequence ID" value="NZ_QPJT01000001.1"/>
</dbReference>
<evidence type="ECO:0000256" key="1">
    <source>
        <dbReference type="ARBA" id="ARBA00022737"/>
    </source>
</evidence>
<dbReference type="CDD" id="cd14670">
    <property type="entry name" value="BslA_like"/>
    <property type="match status" value="1"/>
</dbReference>
<evidence type="ECO:0000259" key="2">
    <source>
        <dbReference type="PROSITE" id="PS51272"/>
    </source>
</evidence>
<organism evidence="3 4">
    <name type="scientific">Anaerobacterium chartisolvens</name>
    <dbReference type="NCBI Taxonomy" id="1297424"/>
    <lineage>
        <taxon>Bacteria</taxon>
        <taxon>Bacillati</taxon>
        <taxon>Bacillota</taxon>
        <taxon>Clostridia</taxon>
        <taxon>Eubacteriales</taxon>
        <taxon>Oscillospiraceae</taxon>
        <taxon>Anaerobacterium</taxon>
    </lineage>
</organism>
<evidence type="ECO:0000313" key="4">
    <source>
        <dbReference type="Proteomes" id="UP000253034"/>
    </source>
</evidence>
<name>A0A369BHG2_9FIRM</name>
<sequence>MSKKFMKSVSVAVMLLYLFLISGTAAYAKPSDISRHWAAASIENWLSKGVLKEQPAGKFRPDDAIKRIEFIAMINSIFNYTDKSENKFADVIAGSDNGAEVAKAIAAGYIKADRNNKIYPSQALTRVDAVDMLAKVFELEVKNTSEVNKYSDMSKIPSASRDAVSAFTEKGFIAARSDGSFSPYSNVTRAETAVMLDKIMSGLFNSSGTYKLYCTSNAVVNTKDVTLKDTTVDGDLYITEGVGDGDVTLDNVTVKGRTIIRGGGRNSIIIRNSRLAGNVIVSKKDGKIRLVAEGMTTVSTVRLNSGAILEEYEVKLKGFDSVELLDKIPYGQEIRFDGEFGTVNVYSGGARILTDGSIARLDIKKESESMNIRTRSGIVKDLNIDGPKTVLTVDGGLVNSLRLGNTAKGSAVGIAAVAKVSSISNSAGASVKGSSSVSSSSSSSLSLTAYDVSVAKGRSRASNVSVTSGCILSYVSMNPEIAYVDSDTGRIYGIEAGQTQIQVTASKQGYASVYDLFTVTVTGDTIGSTATGYLSISPQNSTEGAADIDIALIYYPGEALANGTVVFSLPSGFRAQAGDQVKTNMGDVDPGQVSYSGDGSKVTVTGLYFSYGEAVALILKERTIPAAGSYSFYATADADGFGTLRTPSAGTGNERVYFTSGES</sequence>
<dbReference type="Gene3D" id="2.60.40.3490">
    <property type="match status" value="1"/>
</dbReference>
<reference evidence="3 4" key="1">
    <citation type="submission" date="2018-07" db="EMBL/GenBank/DDBJ databases">
        <title>Genomic Encyclopedia of Type Strains, Phase IV (KMG-IV): sequencing the most valuable type-strain genomes for metagenomic binning, comparative biology and taxonomic classification.</title>
        <authorList>
            <person name="Goeker M."/>
        </authorList>
    </citation>
    <scope>NUCLEOTIDE SEQUENCE [LARGE SCALE GENOMIC DNA]</scope>
    <source>
        <strain evidence="3 4">DSM 27016</strain>
    </source>
</reference>
<protein>
    <submittedName>
        <fullName evidence="3">S-layer family protein</fullName>
    </submittedName>
</protein>
<evidence type="ECO:0000313" key="3">
    <source>
        <dbReference type="EMBL" id="RCX20999.1"/>
    </source>
</evidence>
<dbReference type="InterPro" id="IPR034650">
    <property type="entry name" value="YuaB-like"/>
</dbReference>
<dbReference type="EMBL" id="QPJT01000001">
    <property type="protein sequence ID" value="RCX20999.1"/>
    <property type="molecule type" value="Genomic_DNA"/>
</dbReference>
<accession>A0A369BHG2</accession>
<dbReference type="InterPro" id="IPR001119">
    <property type="entry name" value="SLH_dom"/>
</dbReference>
<dbReference type="PANTHER" id="PTHR43308:SF5">
    <property type="entry name" value="S-LAYER PROTEIN _ PEPTIDOGLYCAN ENDO-BETA-N-ACETYLGLUCOSAMINIDASE"/>
    <property type="match status" value="1"/>
</dbReference>
<dbReference type="AlphaFoldDB" id="A0A369BHG2"/>
<feature type="domain" description="SLH" evidence="2">
    <location>
        <begin position="147"/>
        <end position="210"/>
    </location>
</feature>
<dbReference type="Pfam" id="PF17735">
    <property type="entry name" value="BslA"/>
    <property type="match status" value="1"/>
</dbReference>
<dbReference type="Pfam" id="PF00395">
    <property type="entry name" value="SLH"/>
    <property type="match status" value="2"/>
</dbReference>
<dbReference type="Gene3D" id="2.60.40.1080">
    <property type="match status" value="1"/>
</dbReference>
<feature type="domain" description="SLH" evidence="2">
    <location>
        <begin position="25"/>
        <end position="88"/>
    </location>
</feature>
<keyword evidence="1" id="KW-0677">Repeat</keyword>
<dbReference type="PROSITE" id="PS51272">
    <property type="entry name" value="SLH"/>
    <property type="match status" value="2"/>
</dbReference>
<keyword evidence="4" id="KW-1185">Reference proteome</keyword>